<dbReference type="OrthoDB" id="9778740at2"/>
<dbReference type="Gene3D" id="3.50.50.60">
    <property type="entry name" value="FAD/NAD(P)-binding domain"/>
    <property type="match status" value="1"/>
</dbReference>
<gene>
    <name evidence="2" type="ORF">EBO15_29170</name>
</gene>
<dbReference type="InterPro" id="IPR036188">
    <property type="entry name" value="FAD/NAD-bd_sf"/>
</dbReference>
<dbReference type="Pfam" id="PF13738">
    <property type="entry name" value="Pyr_redox_3"/>
    <property type="match status" value="1"/>
</dbReference>
<dbReference type="SUPFAM" id="SSF51905">
    <property type="entry name" value="FAD/NAD(P)-binding domain"/>
    <property type="match status" value="1"/>
</dbReference>
<name>A0A3M2LXE5_9ACTN</name>
<dbReference type="RefSeq" id="WP_122197666.1">
    <property type="nucleotide sequence ID" value="NZ_JBHSKC010000001.1"/>
</dbReference>
<comment type="caution">
    <text evidence="2">The sequence shown here is derived from an EMBL/GenBank/DDBJ whole genome shotgun (WGS) entry which is preliminary data.</text>
</comment>
<evidence type="ECO:0000313" key="2">
    <source>
        <dbReference type="EMBL" id="RMI39638.1"/>
    </source>
</evidence>
<dbReference type="EMBL" id="RFFG01000064">
    <property type="protein sequence ID" value="RMI39638.1"/>
    <property type="molecule type" value="Genomic_DNA"/>
</dbReference>
<dbReference type="AlphaFoldDB" id="A0A3M2LXE5"/>
<evidence type="ECO:0008006" key="4">
    <source>
        <dbReference type="Google" id="ProtNLM"/>
    </source>
</evidence>
<dbReference type="GO" id="GO:0004497">
    <property type="term" value="F:monooxygenase activity"/>
    <property type="evidence" value="ECO:0007669"/>
    <property type="project" value="TreeGrafter"/>
</dbReference>
<protein>
    <recommendedName>
        <fullName evidence="4">NAD(P)/FAD-dependent oxidoreductase</fullName>
    </recommendedName>
</protein>
<dbReference type="Proteomes" id="UP000282674">
    <property type="component" value="Unassembled WGS sequence"/>
</dbReference>
<accession>A0A3M2LXE5</accession>
<keyword evidence="1" id="KW-0560">Oxidoreductase</keyword>
<evidence type="ECO:0000313" key="3">
    <source>
        <dbReference type="Proteomes" id="UP000282674"/>
    </source>
</evidence>
<proteinExistence type="predicted"/>
<dbReference type="InterPro" id="IPR050982">
    <property type="entry name" value="Auxin_biosynth/cation_transpt"/>
</dbReference>
<dbReference type="PRINTS" id="PR00469">
    <property type="entry name" value="PNDRDTASEII"/>
</dbReference>
<dbReference type="PANTHER" id="PTHR43539">
    <property type="entry name" value="FLAVIN-BINDING MONOOXYGENASE-LIKE PROTEIN (AFU_ORTHOLOGUE AFUA_4G09220)"/>
    <property type="match status" value="1"/>
</dbReference>
<sequence>MSTSKVETVVVGAGPYGLSVAAHLRSAGMECRIIGTPMHYWNSNMPEGMFLKSEPFASSLSSPDAGTGFLDFRPGWRTGEPIPLDTFTAYGEWFTGEAGLPVEPTLVADVSRTGDRFEVALETGEVISAANVVLGIGVGAFADMPPELRGLPGEVCSHSGDHRDLSVFKGRQVAVVGAGQSALETAVLLAEHGAEPHLITRTTRLRWNATPGGGGSPLTRLLRGPRSGLGRGWRTWVWSERPQYTRLLSDAARAKIVKNTLGPAGAWWLRDRFEGGVAVRPGQRLSGADLVAGRVTLSTVDHTGMPWLLHADHVLAATGFVPDVDRVGILSPGLRREITRIGLSPKLDAGFESSVPGLFFTGLAAAASFGPVMRFVHGTGFCARRIARRLCPPRH</sequence>
<dbReference type="PANTHER" id="PTHR43539:SF78">
    <property type="entry name" value="FLAVIN-CONTAINING MONOOXYGENASE"/>
    <property type="match status" value="1"/>
</dbReference>
<evidence type="ECO:0000256" key="1">
    <source>
        <dbReference type="ARBA" id="ARBA00023002"/>
    </source>
</evidence>
<dbReference type="GO" id="GO:0050660">
    <property type="term" value="F:flavin adenine dinucleotide binding"/>
    <property type="evidence" value="ECO:0007669"/>
    <property type="project" value="TreeGrafter"/>
</dbReference>
<dbReference type="PRINTS" id="PR00368">
    <property type="entry name" value="FADPNR"/>
</dbReference>
<reference evidence="2 3" key="1">
    <citation type="submission" date="2018-10" db="EMBL/GenBank/DDBJ databases">
        <title>Isolation from soil.</title>
        <authorList>
            <person name="Hu J."/>
        </authorList>
    </citation>
    <scope>NUCLEOTIDE SEQUENCE [LARGE SCALE GENOMIC DNA]</scope>
    <source>
        <strain evidence="2 3">NEAU-Ht49</strain>
    </source>
</reference>
<organism evidence="2 3">
    <name type="scientific">Actinomadura harenae</name>
    <dbReference type="NCBI Taxonomy" id="2483351"/>
    <lineage>
        <taxon>Bacteria</taxon>
        <taxon>Bacillati</taxon>
        <taxon>Actinomycetota</taxon>
        <taxon>Actinomycetes</taxon>
        <taxon>Streptosporangiales</taxon>
        <taxon>Thermomonosporaceae</taxon>
        <taxon>Actinomadura</taxon>
    </lineage>
</organism>
<keyword evidence="3" id="KW-1185">Reference proteome</keyword>